<sequence>MSLVLAPQQTGATGEAEPPGVPRRRPDAVLIAVLAVVVSGVGASRPSMWFDEAATISASTQRSLPELWRLLTHIDAVHGLYYLLMHGWFAVFPVTEFWSRLPSCLAVGVGAAGTVTLAGQFAPRRVAVCAGVLYAVLPRMTWAGIEARPYAFAAMAAVWTTVLCVTAARRNTVPIWLGYGLALVLSTVLNTFTVLLVPVHAVLIRVLVPGRAVTRRWTVTAGTAVAALIPFLVFGQSQIRQIGWLRRPNWHTVVEVVQQQYFDKSVLFAVLAAAVLLTAAVAVRKGARPAPAAGMRQLAVVCTAWITLPTTITVLYSALAKPVYYPRYLICTAPAMAIALALAVTVIVTSRRSAIALTLLFTIAAIPNYVVVQRDRYAKEGWDYSPAADVIATHAAPGDCLLIDNTTRWAPGPIRALPTGRADAFAKLSDPGRGPHRQTLGRLWDGHYSVEALADDLDQCPTIWTITDHDRALPAHQAGAYLPPGKRFARTPDGRMLHQLGFHAVERWQFTFTQVIKAVR</sequence>
<dbReference type="GO" id="GO:0016757">
    <property type="term" value="F:glycosyltransferase activity"/>
    <property type="evidence" value="ECO:0007669"/>
    <property type="project" value="UniProtKB-KW"/>
</dbReference>
<protein>
    <submittedName>
        <fullName evidence="10">Glycosyltransferase family 39 protein</fullName>
        <ecNumber evidence="10">2.4.-.-</ecNumber>
    </submittedName>
</protein>
<keyword evidence="2" id="KW-1003">Cell membrane</keyword>
<dbReference type="PANTHER" id="PTHR33908">
    <property type="entry name" value="MANNOSYLTRANSFERASE YKCB-RELATED"/>
    <property type="match status" value="1"/>
</dbReference>
<dbReference type="PANTHER" id="PTHR33908:SF3">
    <property type="entry name" value="UNDECAPRENYL PHOSPHATE-ALPHA-4-AMINO-4-DEOXY-L-ARABINOSE ARABINOSYL TRANSFERASE"/>
    <property type="match status" value="1"/>
</dbReference>
<feature type="transmembrane region" description="Helical" evidence="9">
    <location>
        <begin position="151"/>
        <end position="168"/>
    </location>
</feature>
<feature type="transmembrane region" description="Helical" evidence="9">
    <location>
        <begin position="175"/>
        <end position="197"/>
    </location>
</feature>
<keyword evidence="4 10" id="KW-0808">Transferase</keyword>
<reference evidence="10 11" key="1">
    <citation type="submission" date="2021-05" db="EMBL/GenBank/DDBJ databases">
        <title>Mycobacterium acidophilum sp. nov., an extremely acid-tolerant member of the genus Mycobacterium.</title>
        <authorList>
            <person name="Xia J."/>
        </authorList>
    </citation>
    <scope>NUCLEOTIDE SEQUENCE [LARGE SCALE GENOMIC DNA]</scope>
    <source>
        <strain evidence="10 11">M1</strain>
    </source>
</reference>
<evidence type="ECO:0000256" key="4">
    <source>
        <dbReference type="ARBA" id="ARBA00022679"/>
    </source>
</evidence>
<feature type="transmembrane region" description="Helical" evidence="9">
    <location>
        <begin position="126"/>
        <end position="145"/>
    </location>
</feature>
<evidence type="ECO:0000256" key="5">
    <source>
        <dbReference type="ARBA" id="ARBA00022692"/>
    </source>
</evidence>
<proteinExistence type="predicted"/>
<comment type="caution">
    <text evidence="10">The sequence shown here is derived from an EMBL/GenBank/DDBJ whole genome shotgun (WGS) entry which is preliminary data.</text>
</comment>
<dbReference type="InterPro" id="IPR050297">
    <property type="entry name" value="LipidA_mod_glycosyltrf_83"/>
</dbReference>
<evidence type="ECO:0000256" key="9">
    <source>
        <dbReference type="SAM" id="Phobius"/>
    </source>
</evidence>
<accession>A0ABS5RHF9</accession>
<evidence type="ECO:0000256" key="3">
    <source>
        <dbReference type="ARBA" id="ARBA00022676"/>
    </source>
</evidence>
<feature type="region of interest" description="Disordered" evidence="8">
    <location>
        <begin position="1"/>
        <end position="23"/>
    </location>
</feature>
<comment type="subcellular location">
    <subcellularLocation>
        <location evidence="1">Cell membrane</location>
        <topology evidence="1">Multi-pass membrane protein</topology>
    </subcellularLocation>
</comment>
<feature type="transmembrane region" description="Helical" evidence="9">
    <location>
        <begin position="28"/>
        <end position="46"/>
    </location>
</feature>
<evidence type="ECO:0000256" key="7">
    <source>
        <dbReference type="ARBA" id="ARBA00023136"/>
    </source>
</evidence>
<feature type="transmembrane region" description="Helical" evidence="9">
    <location>
        <begin position="328"/>
        <end position="348"/>
    </location>
</feature>
<organism evidence="10 11">
    <name type="scientific">Mycolicibacter acidiphilus</name>
    <dbReference type="NCBI Taxonomy" id="2835306"/>
    <lineage>
        <taxon>Bacteria</taxon>
        <taxon>Bacillati</taxon>
        <taxon>Actinomycetota</taxon>
        <taxon>Actinomycetes</taxon>
        <taxon>Mycobacteriales</taxon>
        <taxon>Mycobacteriaceae</taxon>
        <taxon>Mycolicibacter</taxon>
    </lineage>
</organism>
<evidence type="ECO:0000256" key="8">
    <source>
        <dbReference type="SAM" id="MobiDB-lite"/>
    </source>
</evidence>
<keyword evidence="3 10" id="KW-0328">Glycosyltransferase</keyword>
<dbReference type="Proteomes" id="UP001519535">
    <property type="component" value="Unassembled WGS sequence"/>
</dbReference>
<dbReference type="EMBL" id="JAHCLR010000006">
    <property type="protein sequence ID" value="MBS9533049.1"/>
    <property type="molecule type" value="Genomic_DNA"/>
</dbReference>
<feature type="transmembrane region" description="Helical" evidence="9">
    <location>
        <begin position="354"/>
        <end position="372"/>
    </location>
</feature>
<keyword evidence="11" id="KW-1185">Reference proteome</keyword>
<dbReference type="RefSeq" id="WP_214091925.1">
    <property type="nucleotide sequence ID" value="NZ_JAHCLR010000006.1"/>
</dbReference>
<name>A0ABS5RHF9_9MYCO</name>
<feature type="transmembrane region" description="Helical" evidence="9">
    <location>
        <begin position="217"/>
        <end position="237"/>
    </location>
</feature>
<feature type="transmembrane region" description="Helical" evidence="9">
    <location>
        <begin position="295"/>
        <end position="316"/>
    </location>
</feature>
<gene>
    <name evidence="10" type="ORF">KIH27_05530</name>
</gene>
<evidence type="ECO:0000313" key="10">
    <source>
        <dbReference type="EMBL" id="MBS9533049.1"/>
    </source>
</evidence>
<feature type="transmembrane region" description="Helical" evidence="9">
    <location>
        <begin position="266"/>
        <end position="283"/>
    </location>
</feature>
<evidence type="ECO:0000256" key="1">
    <source>
        <dbReference type="ARBA" id="ARBA00004651"/>
    </source>
</evidence>
<evidence type="ECO:0000256" key="2">
    <source>
        <dbReference type="ARBA" id="ARBA00022475"/>
    </source>
</evidence>
<feature type="transmembrane region" description="Helical" evidence="9">
    <location>
        <begin position="67"/>
        <end position="91"/>
    </location>
</feature>
<evidence type="ECO:0000256" key="6">
    <source>
        <dbReference type="ARBA" id="ARBA00022989"/>
    </source>
</evidence>
<keyword evidence="6 9" id="KW-1133">Transmembrane helix</keyword>
<keyword evidence="7 9" id="KW-0472">Membrane</keyword>
<evidence type="ECO:0000313" key="11">
    <source>
        <dbReference type="Proteomes" id="UP001519535"/>
    </source>
</evidence>
<keyword evidence="5 9" id="KW-0812">Transmembrane</keyword>
<dbReference type="EC" id="2.4.-.-" evidence="10"/>
<feature type="transmembrane region" description="Helical" evidence="9">
    <location>
        <begin position="97"/>
        <end position="119"/>
    </location>
</feature>